<comment type="similarity">
    <text evidence="1 8 9">Belongs to the FGGY kinase family.</text>
</comment>
<dbReference type="PROSITE" id="PS00445">
    <property type="entry name" value="FGGY_KINASES_2"/>
    <property type="match status" value="1"/>
</dbReference>
<gene>
    <name evidence="8 10 13" type="primary">xylB</name>
    <name evidence="13" type="ORF">D9V42_03905</name>
</gene>
<dbReference type="Pfam" id="PF00370">
    <property type="entry name" value="FGGY_N"/>
    <property type="match status" value="1"/>
</dbReference>
<dbReference type="InterPro" id="IPR006000">
    <property type="entry name" value="Xylulokinase"/>
</dbReference>
<dbReference type="PIRSF" id="PIRSF000538">
    <property type="entry name" value="GlpK"/>
    <property type="match status" value="1"/>
</dbReference>
<keyword evidence="5 8" id="KW-0418">Kinase</keyword>
<dbReference type="InterPro" id="IPR018483">
    <property type="entry name" value="Carb_kinase_FGGY_CS"/>
</dbReference>
<comment type="catalytic activity">
    <reaction evidence="8 10">
        <text>D-xylulose + ATP = D-xylulose 5-phosphate + ADP + H(+)</text>
        <dbReference type="Rhea" id="RHEA:10964"/>
        <dbReference type="ChEBI" id="CHEBI:15378"/>
        <dbReference type="ChEBI" id="CHEBI:17140"/>
        <dbReference type="ChEBI" id="CHEBI:30616"/>
        <dbReference type="ChEBI" id="CHEBI:57737"/>
        <dbReference type="ChEBI" id="CHEBI:456216"/>
        <dbReference type="EC" id="2.7.1.17"/>
    </reaction>
</comment>
<proteinExistence type="inferred from homology"/>
<dbReference type="Pfam" id="PF02782">
    <property type="entry name" value="FGGY_C"/>
    <property type="match status" value="1"/>
</dbReference>
<feature type="domain" description="Carbohydrate kinase FGGY C-terminal" evidence="12">
    <location>
        <begin position="253"/>
        <end position="439"/>
    </location>
</feature>
<dbReference type="InterPro" id="IPR043129">
    <property type="entry name" value="ATPase_NBD"/>
</dbReference>
<accession>A0AAQ0MHC7</accession>
<evidence type="ECO:0000259" key="11">
    <source>
        <dbReference type="Pfam" id="PF00370"/>
    </source>
</evidence>
<evidence type="ECO:0000256" key="9">
    <source>
        <dbReference type="RuleBase" id="RU003733"/>
    </source>
</evidence>
<evidence type="ECO:0000256" key="8">
    <source>
        <dbReference type="HAMAP-Rule" id="MF_02220"/>
    </source>
</evidence>
<comment type="function">
    <text evidence="8">Catalyzes the phosphorylation of D-xylulose to D-xylulose 5-phosphate.</text>
</comment>
<dbReference type="InterPro" id="IPR050406">
    <property type="entry name" value="FGGY_Carb_Kinase"/>
</dbReference>
<keyword evidence="14" id="KW-1185">Reference proteome</keyword>
<dbReference type="PANTHER" id="PTHR43095">
    <property type="entry name" value="SUGAR KINASE"/>
    <property type="match status" value="1"/>
</dbReference>
<protein>
    <recommendedName>
        <fullName evidence="8 10">Xylulose kinase</fullName>
        <shortName evidence="8 10">Xylulokinase</shortName>
        <ecNumber evidence="8 10">2.7.1.17</ecNumber>
    </recommendedName>
</protein>
<dbReference type="GO" id="GO:0005524">
    <property type="term" value="F:ATP binding"/>
    <property type="evidence" value="ECO:0007669"/>
    <property type="project" value="UniProtKB-UniRule"/>
</dbReference>
<keyword evidence="2 8" id="KW-0859">Xylose metabolism</keyword>
<evidence type="ECO:0000256" key="3">
    <source>
        <dbReference type="ARBA" id="ARBA00022679"/>
    </source>
</evidence>
<dbReference type="NCBIfam" id="TIGR01312">
    <property type="entry name" value="XylB"/>
    <property type="match status" value="1"/>
</dbReference>
<dbReference type="InterPro" id="IPR018484">
    <property type="entry name" value="FGGY_N"/>
</dbReference>
<dbReference type="RefSeq" id="WP_122063227.1">
    <property type="nucleotide sequence ID" value="NZ_JAHCSS010000001.1"/>
</dbReference>
<evidence type="ECO:0000256" key="1">
    <source>
        <dbReference type="ARBA" id="ARBA00009156"/>
    </source>
</evidence>
<keyword evidence="4 8" id="KW-0547">Nucleotide-binding</keyword>
<evidence type="ECO:0000256" key="7">
    <source>
        <dbReference type="ARBA" id="ARBA00023277"/>
    </source>
</evidence>
<dbReference type="GO" id="GO:0004856">
    <property type="term" value="F:D-xylulokinase activity"/>
    <property type="evidence" value="ECO:0007669"/>
    <property type="project" value="UniProtKB-UniRule"/>
</dbReference>
<reference evidence="13 14" key="1">
    <citation type="submission" date="2018-10" db="EMBL/GenBank/DDBJ databases">
        <title>Staphylococcus pseudoxylosus sp. nov., isolated from bovine mastitis.</title>
        <authorList>
            <person name="Macfadyen A.C."/>
            <person name="Leroy S."/>
            <person name="Harrison E.M."/>
            <person name="Parkhill J."/>
            <person name="Holmes M.A."/>
            <person name="Paterson G.K."/>
        </authorList>
    </citation>
    <scope>NUCLEOTIDE SEQUENCE [LARGE SCALE GENOMIC DNA]</scope>
    <source>
        <strain evidence="13 14">S04009</strain>
    </source>
</reference>
<dbReference type="PROSITE" id="PS00933">
    <property type="entry name" value="FGGY_KINASES_1"/>
    <property type="match status" value="1"/>
</dbReference>
<dbReference type="EC" id="2.7.1.17" evidence="8 10"/>
<dbReference type="CDD" id="cd07808">
    <property type="entry name" value="ASKHA_NBD_FGGY_EcXK-like"/>
    <property type="match status" value="1"/>
</dbReference>
<evidence type="ECO:0000259" key="12">
    <source>
        <dbReference type="Pfam" id="PF02782"/>
    </source>
</evidence>
<comment type="caution">
    <text evidence="13">The sequence shown here is derived from an EMBL/GenBank/DDBJ whole genome shotgun (WGS) entry which is preliminary data.</text>
</comment>
<sequence>MEEVVLGVDLGTSAIKTLAVNKQGQVISQTSVTLPLIQLQSGFNEQDPRNWVESVKESIKILIKQEAMYDKEIKGLSFSGQMHGLVALDKELKPLRNAILWNDTRTTKQCREIKEKYGGILLGNPILEGFTLPKLLWMKENEPENWRRLEVFLLPKDYVRYELTGDVAMEYSDAAGTLLLNPDTQDWDKSVGETLELGNIFPRLVASHEFVGYLKSEIKKELNLNSDIAIFAGGADNACGALGAGVINDAETLCSIGTSGVILTCTNHNDSASSGHNIHFFNHAQPNMSYEMGVTLSAGASLNWLKHTFFKDETFENVVEQADQSQIGANGLLFAPYLQGERTPHGDAFIRGSFIGINNNTQKYDFVRAVIEGITYSLYESYKFMIQDGCHERQIVSIGGGAKSRFWLQLQADVFNANIMTLKYEEGPGMGAAMLAAYGMKWFNTMKDCADLFISYGETYKPNLENHKKYEQYFKIYQQIYQQTETLTQQLLNIK</sequence>
<dbReference type="Proteomes" id="UP000269505">
    <property type="component" value="Unassembled WGS sequence"/>
</dbReference>
<keyword evidence="7 8" id="KW-0119">Carbohydrate metabolism</keyword>
<keyword evidence="3 8" id="KW-0808">Transferase</keyword>
<dbReference type="HAMAP" id="MF_02220">
    <property type="entry name" value="XylB"/>
    <property type="match status" value="1"/>
</dbReference>
<evidence type="ECO:0000256" key="2">
    <source>
        <dbReference type="ARBA" id="ARBA00022629"/>
    </source>
</evidence>
<dbReference type="PANTHER" id="PTHR43095:SF5">
    <property type="entry name" value="XYLULOSE KINASE"/>
    <property type="match status" value="1"/>
</dbReference>
<dbReference type="InterPro" id="IPR018485">
    <property type="entry name" value="FGGY_C"/>
</dbReference>
<evidence type="ECO:0000256" key="10">
    <source>
        <dbReference type="RuleBase" id="RU364073"/>
    </source>
</evidence>
<evidence type="ECO:0000256" key="6">
    <source>
        <dbReference type="ARBA" id="ARBA00022840"/>
    </source>
</evidence>
<feature type="binding site" evidence="8">
    <location>
        <begin position="82"/>
        <end position="83"/>
    </location>
    <ligand>
        <name>substrate</name>
    </ligand>
</feature>
<evidence type="ECO:0000256" key="5">
    <source>
        <dbReference type="ARBA" id="ARBA00022777"/>
    </source>
</evidence>
<dbReference type="GO" id="GO:0042732">
    <property type="term" value="P:D-xylose metabolic process"/>
    <property type="evidence" value="ECO:0007669"/>
    <property type="project" value="UniProtKB-KW"/>
</dbReference>
<organism evidence="13 14">
    <name type="scientific">Staphylococcus pseudoxylosus</name>
    <dbReference type="NCBI Taxonomy" id="2282419"/>
    <lineage>
        <taxon>Bacteria</taxon>
        <taxon>Bacillati</taxon>
        <taxon>Bacillota</taxon>
        <taxon>Bacilli</taxon>
        <taxon>Bacillales</taxon>
        <taxon>Staphylococcaceae</taxon>
        <taxon>Staphylococcus</taxon>
    </lineage>
</organism>
<evidence type="ECO:0000313" key="13">
    <source>
        <dbReference type="EMBL" id="RMI85958.1"/>
    </source>
</evidence>
<feature type="site" description="Important for activity" evidence="8">
    <location>
        <position position="9"/>
    </location>
</feature>
<feature type="domain" description="Carbohydrate kinase FGGY N-terminal" evidence="11">
    <location>
        <begin position="4"/>
        <end position="243"/>
    </location>
</feature>
<dbReference type="GO" id="GO:0005998">
    <property type="term" value="P:xylulose catabolic process"/>
    <property type="evidence" value="ECO:0007669"/>
    <property type="project" value="UniProtKB-UniRule"/>
</dbReference>
<feature type="active site" description="Proton acceptor" evidence="8">
    <location>
        <position position="236"/>
    </location>
</feature>
<dbReference type="Gene3D" id="3.30.420.40">
    <property type="match status" value="2"/>
</dbReference>
<dbReference type="SUPFAM" id="SSF53067">
    <property type="entry name" value="Actin-like ATPase domain"/>
    <property type="match status" value="2"/>
</dbReference>
<evidence type="ECO:0000313" key="14">
    <source>
        <dbReference type="Proteomes" id="UP000269505"/>
    </source>
</evidence>
<evidence type="ECO:0000256" key="4">
    <source>
        <dbReference type="ARBA" id="ARBA00022741"/>
    </source>
</evidence>
<dbReference type="AlphaFoldDB" id="A0AAQ0MHC7"/>
<name>A0AAQ0MHC7_9STAP</name>
<dbReference type="EMBL" id="RCVN01000003">
    <property type="protein sequence ID" value="RMI85958.1"/>
    <property type="molecule type" value="Genomic_DNA"/>
</dbReference>
<dbReference type="InterPro" id="IPR000577">
    <property type="entry name" value="Carb_kinase_FGGY"/>
</dbReference>
<keyword evidence="6 8" id="KW-0067">ATP-binding</keyword>